<gene>
    <name evidence="15" type="ORF">SteCoe_36029</name>
</gene>
<reference evidence="15 16" key="1">
    <citation type="submission" date="2016-11" db="EMBL/GenBank/DDBJ databases">
        <title>The macronuclear genome of Stentor coeruleus: a giant cell with tiny introns.</title>
        <authorList>
            <person name="Slabodnick M."/>
            <person name="Ruby J.G."/>
            <person name="Reiff S.B."/>
            <person name="Swart E.C."/>
            <person name="Gosai S."/>
            <person name="Prabakaran S."/>
            <person name="Witkowska E."/>
            <person name="Larue G.E."/>
            <person name="Fisher S."/>
            <person name="Freeman R.M."/>
            <person name="Gunawardena J."/>
            <person name="Chu W."/>
            <person name="Stover N.A."/>
            <person name="Gregory B.D."/>
            <person name="Nowacki M."/>
            <person name="Derisi J."/>
            <person name="Roy S.W."/>
            <person name="Marshall W.F."/>
            <person name="Sood P."/>
        </authorList>
    </citation>
    <scope>NUCLEOTIDE SEQUENCE [LARGE SCALE GENOMIC DNA]</scope>
    <source>
        <strain evidence="15">WM001</strain>
    </source>
</reference>
<evidence type="ECO:0000256" key="5">
    <source>
        <dbReference type="ARBA" id="ARBA00022516"/>
    </source>
</evidence>
<evidence type="ECO:0000256" key="10">
    <source>
        <dbReference type="ARBA" id="ARBA00023136"/>
    </source>
</evidence>
<dbReference type="GO" id="GO:0102158">
    <property type="term" value="F:very-long-chain (3R)-3-hydroxyacyl-CoA dehydratase activity"/>
    <property type="evidence" value="ECO:0007669"/>
    <property type="project" value="UniProtKB-EC"/>
</dbReference>
<feature type="transmembrane region" description="Helical" evidence="14">
    <location>
        <begin position="7"/>
        <end position="27"/>
    </location>
</feature>
<keyword evidence="11" id="KW-0275">Fatty acid biosynthesis</keyword>
<dbReference type="AlphaFoldDB" id="A0A1R2AR30"/>
<dbReference type="GO" id="GO:0042761">
    <property type="term" value="P:very long-chain fatty acid biosynthetic process"/>
    <property type="evidence" value="ECO:0007669"/>
    <property type="project" value="TreeGrafter"/>
</dbReference>
<evidence type="ECO:0000256" key="13">
    <source>
        <dbReference type="ARBA" id="ARBA00036671"/>
    </source>
</evidence>
<evidence type="ECO:0000313" key="16">
    <source>
        <dbReference type="Proteomes" id="UP000187209"/>
    </source>
</evidence>
<keyword evidence="10 14" id="KW-0472">Membrane</keyword>
<evidence type="ECO:0000256" key="2">
    <source>
        <dbReference type="ARBA" id="ARBA00005194"/>
    </source>
</evidence>
<evidence type="ECO:0000256" key="6">
    <source>
        <dbReference type="ARBA" id="ARBA00022692"/>
    </source>
</evidence>
<keyword evidence="6 14" id="KW-0812">Transmembrane</keyword>
<keyword evidence="16" id="KW-1185">Reference proteome</keyword>
<evidence type="ECO:0000313" key="15">
    <source>
        <dbReference type="EMBL" id="OMJ66952.1"/>
    </source>
</evidence>
<evidence type="ECO:0000256" key="1">
    <source>
        <dbReference type="ARBA" id="ARBA00004141"/>
    </source>
</evidence>
<protein>
    <recommendedName>
        <fullName evidence="4">very-long-chain (3R)-3-hydroxyacyl-CoA dehydratase</fullName>
        <ecNumber evidence="4">4.2.1.134</ecNumber>
    </recommendedName>
</protein>
<comment type="pathway">
    <text evidence="2">Lipid metabolism; fatty acid biosynthesis.</text>
</comment>
<evidence type="ECO:0000256" key="3">
    <source>
        <dbReference type="ARBA" id="ARBA00007811"/>
    </source>
</evidence>
<dbReference type="InterPro" id="IPR007482">
    <property type="entry name" value="Tyr_Pase-like_PTPLA"/>
</dbReference>
<feature type="transmembrane region" description="Helical" evidence="14">
    <location>
        <begin position="120"/>
        <end position="139"/>
    </location>
</feature>
<organism evidence="15 16">
    <name type="scientific">Stentor coeruleus</name>
    <dbReference type="NCBI Taxonomy" id="5963"/>
    <lineage>
        <taxon>Eukaryota</taxon>
        <taxon>Sar</taxon>
        <taxon>Alveolata</taxon>
        <taxon>Ciliophora</taxon>
        <taxon>Postciliodesmatophora</taxon>
        <taxon>Heterotrichea</taxon>
        <taxon>Heterotrichida</taxon>
        <taxon>Stentoridae</taxon>
        <taxon>Stentor</taxon>
    </lineage>
</organism>
<keyword evidence="12" id="KW-0456">Lyase</keyword>
<keyword evidence="7" id="KW-0276">Fatty acid metabolism</keyword>
<dbReference type="PANTHER" id="PTHR11035">
    <property type="entry name" value="VERY-LONG-CHAIN (3R)-3-HYDROXYACYL-COA DEHYDRATASE"/>
    <property type="match status" value="1"/>
</dbReference>
<evidence type="ECO:0000256" key="7">
    <source>
        <dbReference type="ARBA" id="ARBA00022832"/>
    </source>
</evidence>
<dbReference type="Proteomes" id="UP000187209">
    <property type="component" value="Unassembled WGS sequence"/>
</dbReference>
<dbReference type="OrthoDB" id="46988at2759"/>
<dbReference type="EC" id="4.2.1.134" evidence="4"/>
<feature type="transmembrane region" description="Helical" evidence="14">
    <location>
        <begin position="173"/>
        <end position="196"/>
    </location>
</feature>
<evidence type="ECO:0000256" key="8">
    <source>
        <dbReference type="ARBA" id="ARBA00022989"/>
    </source>
</evidence>
<dbReference type="GO" id="GO:0005789">
    <property type="term" value="C:endoplasmic reticulum membrane"/>
    <property type="evidence" value="ECO:0007669"/>
    <property type="project" value="TreeGrafter"/>
</dbReference>
<evidence type="ECO:0000256" key="14">
    <source>
        <dbReference type="SAM" id="Phobius"/>
    </source>
</evidence>
<name>A0A1R2AR30_9CILI</name>
<comment type="similarity">
    <text evidence="3">Belongs to the very long-chain fatty acids dehydratase HACD family.</text>
</comment>
<evidence type="ECO:0000256" key="4">
    <source>
        <dbReference type="ARBA" id="ARBA00013122"/>
    </source>
</evidence>
<comment type="caution">
    <text evidence="15">The sequence shown here is derived from an EMBL/GenBank/DDBJ whole genome shotgun (WGS) entry which is preliminary data.</text>
</comment>
<accession>A0A1R2AR30</accession>
<dbReference type="EMBL" id="MPUH01001595">
    <property type="protein sequence ID" value="OMJ66952.1"/>
    <property type="molecule type" value="Genomic_DNA"/>
</dbReference>
<feature type="transmembrane region" description="Helical" evidence="14">
    <location>
        <begin position="88"/>
        <end position="108"/>
    </location>
</feature>
<dbReference type="GO" id="GO:0030148">
    <property type="term" value="P:sphingolipid biosynthetic process"/>
    <property type="evidence" value="ECO:0007669"/>
    <property type="project" value="TreeGrafter"/>
</dbReference>
<evidence type="ECO:0000256" key="9">
    <source>
        <dbReference type="ARBA" id="ARBA00023098"/>
    </source>
</evidence>
<evidence type="ECO:0000256" key="11">
    <source>
        <dbReference type="ARBA" id="ARBA00023160"/>
    </source>
</evidence>
<comment type="subcellular location">
    <subcellularLocation>
        <location evidence="1">Membrane</location>
        <topology evidence="1">Multi-pass membrane protein</topology>
    </subcellularLocation>
</comment>
<dbReference type="UniPathway" id="UPA00094"/>
<dbReference type="Pfam" id="PF04387">
    <property type="entry name" value="PTPLA"/>
    <property type="match status" value="1"/>
</dbReference>
<proteinExistence type="inferred from homology"/>
<keyword evidence="5" id="KW-0444">Lipid biosynthesis</keyword>
<sequence>MKAYLLLYNFSQLLCNGSLFIFCLLYGPILFYNNPKVELIFKFSQTFMILEIVHSLIKISPSPFIPTLMQVISRVWVVFGVMDLARDSFWIFMVGLMWSMAEIIRYSHYIAMLFKKTPKSLLWARYSGFIILYPVGVFSELRVLYDAYPVIERCCPRVFSFEMPNEWNISFDYMYAIWIMAIPGYVFGFPFLYSYMLSQRKRKLSKLD</sequence>
<comment type="catalytic activity">
    <reaction evidence="13">
        <text>a very-long-chain (3R)-3-hydroxyacyl-CoA = a very-long-chain (2E)-enoyl-CoA + H2O</text>
        <dbReference type="Rhea" id="RHEA:45812"/>
        <dbReference type="ChEBI" id="CHEBI:15377"/>
        <dbReference type="ChEBI" id="CHEBI:83728"/>
        <dbReference type="ChEBI" id="CHEBI:85440"/>
        <dbReference type="EC" id="4.2.1.134"/>
    </reaction>
</comment>
<keyword evidence="9" id="KW-0443">Lipid metabolism</keyword>
<dbReference type="GO" id="GO:0030497">
    <property type="term" value="P:fatty acid elongation"/>
    <property type="evidence" value="ECO:0007669"/>
    <property type="project" value="TreeGrafter"/>
</dbReference>
<dbReference type="PANTHER" id="PTHR11035:SF3">
    <property type="entry name" value="VERY-LONG-CHAIN (3R)-3-HYDROXYACYL-COA DEHYDRATASE"/>
    <property type="match status" value="1"/>
</dbReference>
<keyword evidence="8 14" id="KW-1133">Transmembrane helix</keyword>
<evidence type="ECO:0000256" key="12">
    <source>
        <dbReference type="ARBA" id="ARBA00023239"/>
    </source>
</evidence>